<accession>A0AAD7GPQ4</accession>
<name>A0AAD7GPQ4_9AGAR</name>
<organism evidence="2 3">
    <name type="scientific">Mycena metata</name>
    <dbReference type="NCBI Taxonomy" id="1033252"/>
    <lineage>
        <taxon>Eukaryota</taxon>
        <taxon>Fungi</taxon>
        <taxon>Dikarya</taxon>
        <taxon>Basidiomycota</taxon>
        <taxon>Agaricomycotina</taxon>
        <taxon>Agaricomycetes</taxon>
        <taxon>Agaricomycetidae</taxon>
        <taxon>Agaricales</taxon>
        <taxon>Marasmiineae</taxon>
        <taxon>Mycenaceae</taxon>
        <taxon>Mycena</taxon>
    </lineage>
</organism>
<keyword evidence="3" id="KW-1185">Reference proteome</keyword>
<reference evidence="2" key="1">
    <citation type="submission" date="2023-03" db="EMBL/GenBank/DDBJ databases">
        <title>Massive genome expansion in bonnet fungi (Mycena s.s.) driven by repeated elements and novel gene families across ecological guilds.</title>
        <authorList>
            <consortium name="Lawrence Berkeley National Laboratory"/>
            <person name="Harder C.B."/>
            <person name="Miyauchi S."/>
            <person name="Viragh M."/>
            <person name="Kuo A."/>
            <person name="Thoen E."/>
            <person name="Andreopoulos B."/>
            <person name="Lu D."/>
            <person name="Skrede I."/>
            <person name="Drula E."/>
            <person name="Henrissat B."/>
            <person name="Morin E."/>
            <person name="Kohler A."/>
            <person name="Barry K."/>
            <person name="LaButti K."/>
            <person name="Morin E."/>
            <person name="Salamov A."/>
            <person name="Lipzen A."/>
            <person name="Mereny Z."/>
            <person name="Hegedus B."/>
            <person name="Baldrian P."/>
            <person name="Stursova M."/>
            <person name="Weitz H."/>
            <person name="Taylor A."/>
            <person name="Grigoriev I.V."/>
            <person name="Nagy L.G."/>
            <person name="Martin F."/>
            <person name="Kauserud H."/>
        </authorList>
    </citation>
    <scope>NUCLEOTIDE SEQUENCE</scope>
    <source>
        <strain evidence="2">CBHHK182m</strain>
    </source>
</reference>
<feature type="compositionally biased region" description="Polar residues" evidence="1">
    <location>
        <begin position="101"/>
        <end position="112"/>
    </location>
</feature>
<evidence type="ECO:0000313" key="2">
    <source>
        <dbReference type="EMBL" id="KAJ7701714.1"/>
    </source>
</evidence>
<evidence type="ECO:0000313" key="3">
    <source>
        <dbReference type="Proteomes" id="UP001215598"/>
    </source>
</evidence>
<protein>
    <submittedName>
        <fullName evidence="2">Uncharacterized protein</fullName>
    </submittedName>
</protein>
<comment type="caution">
    <text evidence="2">The sequence shown here is derived from an EMBL/GenBank/DDBJ whole genome shotgun (WGS) entry which is preliminary data.</text>
</comment>
<proteinExistence type="predicted"/>
<dbReference type="Proteomes" id="UP001215598">
    <property type="component" value="Unassembled WGS sequence"/>
</dbReference>
<dbReference type="EMBL" id="JARKIB010000524">
    <property type="protein sequence ID" value="KAJ7701714.1"/>
    <property type="molecule type" value="Genomic_DNA"/>
</dbReference>
<gene>
    <name evidence="2" type="ORF">B0H16DRAFT_751248</name>
</gene>
<sequence>MLAFYSLSSSTRIFRLMYIFCHAVSLRISTTLHAFPSGDSFSNTRGMNGVPLIAPYDDGWSSGASSRFPSTRFIGQSVGEDDGEHRAIGSVFTRRKPYSRPQKTVNHLSPRR</sequence>
<feature type="region of interest" description="Disordered" evidence="1">
    <location>
        <begin position="75"/>
        <end position="112"/>
    </location>
</feature>
<dbReference type="AlphaFoldDB" id="A0AAD7GPQ4"/>
<evidence type="ECO:0000256" key="1">
    <source>
        <dbReference type="SAM" id="MobiDB-lite"/>
    </source>
</evidence>